<evidence type="ECO:0000313" key="2">
    <source>
        <dbReference type="Proteomes" id="UP000276905"/>
    </source>
</evidence>
<dbReference type="AlphaFoldDB" id="A0A3R9QFA7"/>
<proteinExistence type="predicted"/>
<name>A0A3R9QFA7_9GAMM</name>
<evidence type="ECO:0000313" key="1">
    <source>
        <dbReference type="EMBL" id="RSO54754.1"/>
    </source>
</evidence>
<dbReference type="EMBL" id="RFES01000010">
    <property type="protein sequence ID" value="RSO54754.1"/>
    <property type="molecule type" value="Genomic_DNA"/>
</dbReference>
<comment type="caution">
    <text evidence="1">The sequence shown here is derived from an EMBL/GenBank/DDBJ whole genome shotgun (WGS) entry which is preliminary data.</text>
</comment>
<accession>A0A3R9QFA7</accession>
<dbReference type="RefSeq" id="WP_125699537.1">
    <property type="nucleotide sequence ID" value="NZ_RFES01000010.1"/>
</dbReference>
<organism evidence="1 2">
    <name type="scientific">Acinetobacter lactucae</name>
    <dbReference type="NCBI Taxonomy" id="1785128"/>
    <lineage>
        <taxon>Bacteria</taxon>
        <taxon>Pseudomonadati</taxon>
        <taxon>Pseudomonadota</taxon>
        <taxon>Gammaproteobacteria</taxon>
        <taxon>Moraxellales</taxon>
        <taxon>Moraxellaceae</taxon>
        <taxon>Acinetobacter</taxon>
        <taxon>Acinetobacter calcoaceticus/baumannii complex</taxon>
    </lineage>
</organism>
<sequence length="239" mass="26891">MTNEVSVTLDNLCNNASLKVKTRLKAIDKVIYGFKKKNVELTVPNVVNALKAIGVNISASSIYNKTVRGKSNPYRVLFDAWMNDLNKSKLSRNSQNLASVEFVSMTDSDYSSIGNDVVKFKVQMLFNELKSARHQINMLKQIHNLPIVTDTGSSLIFHKNEVSNEPIASQQENITKPKIECNQMYIKVLEQFLNGSNKLEYDKDGCLIAKTTIRKDDLLSDINFKDAIMAALNILLNKN</sequence>
<protein>
    <submittedName>
        <fullName evidence="1">Uncharacterized protein</fullName>
    </submittedName>
</protein>
<reference evidence="1 2" key="1">
    <citation type="submission" date="2018-10" db="EMBL/GenBank/DDBJ databases">
        <title>GWAS and RNA-Seq identify cryptic mechanisms of antimicrobial resistance in Acinetobacter baumannii.</title>
        <authorList>
            <person name="Sahl J.W."/>
        </authorList>
    </citation>
    <scope>NUCLEOTIDE SEQUENCE [LARGE SCALE GENOMIC DNA]</scope>
    <source>
        <strain evidence="1 2">TG41018</strain>
    </source>
</reference>
<dbReference type="Proteomes" id="UP000276905">
    <property type="component" value="Unassembled WGS sequence"/>
</dbReference>
<gene>
    <name evidence="1" type="ORF">EA756_14770</name>
</gene>